<evidence type="ECO:0000256" key="5">
    <source>
        <dbReference type="ARBA" id="ARBA00022989"/>
    </source>
</evidence>
<evidence type="ECO:0000256" key="3">
    <source>
        <dbReference type="ARBA" id="ARBA00022692"/>
    </source>
</evidence>
<reference evidence="11 12" key="1">
    <citation type="submission" date="2023-01" db="EMBL/GenBank/DDBJ databases">
        <title>Draft genome sequence of Nocardiopsis sp. RSe5-2 isolated from halophytes.</title>
        <authorList>
            <person name="Duangmal K."/>
            <person name="Chantavorakit T."/>
        </authorList>
    </citation>
    <scope>NUCLEOTIDE SEQUENCE [LARGE SCALE GENOMIC DNA]</scope>
    <source>
        <strain evidence="11 12">RSe5-2</strain>
    </source>
</reference>
<evidence type="ECO:0000256" key="8">
    <source>
        <dbReference type="SAM" id="MobiDB-lite"/>
    </source>
</evidence>
<feature type="transmembrane region" description="Helical" evidence="9">
    <location>
        <begin position="96"/>
        <end position="119"/>
    </location>
</feature>
<protein>
    <submittedName>
        <fullName evidence="11">DUF5706 domain-containing protein</fullName>
    </submittedName>
</protein>
<evidence type="ECO:0000256" key="1">
    <source>
        <dbReference type="ARBA" id="ARBA00004236"/>
    </source>
</evidence>
<evidence type="ECO:0000256" key="9">
    <source>
        <dbReference type="SAM" id="Phobius"/>
    </source>
</evidence>
<evidence type="ECO:0000256" key="2">
    <source>
        <dbReference type="ARBA" id="ARBA00022475"/>
    </source>
</evidence>
<proteinExistence type="predicted"/>
<name>A0ABT4U557_9ACTN</name>
<feature type="domain" description="Pycsar effector protein" evidence="10">
    <location>
        <begin position="78"/>
        <end position="227"/>
    </location>
</feature>
<dbReference type="Proteomes" id="UP001527866">
    <property type="component" value="Unassembled WGS sequence"/>
</dbReference>
<dbReference type="InterPro" id="IPR043760">
    <property type="entry name" value="PycTM_dom"/>
</dbReference>
<dbReference type="Pfam" id="PF18967">
    <property type="entry name" value="PycTM"/>
    <property type="match status" value="1"/>
</dbReference>
<feature type="compositionally biased region" description="Low complexity" evidence="8">
    <location>
        <begin position="17"/>
        <end position="29"/>
    </location>
</feature>
<comment type="caution">
    <text evidence="11">The sequence shown here is derived from an EMBL/GenBank/DDBJ whole genome shotgun (WGS) entry which is preliminary data.</text>
</comment>
<keyword evidence="3 9" id="KW-0812">Transmembrane</keyword>
<keyword evidence="7 9" id="KW-0472">Membrane</keyword>
<dbReference type="EMBL" id="JAQFWQ010000041">
    <property type="protein sequence ID" value="MDA2812088.1"/>
    <property type="molecule type" value="Genomic_DNA"/>
</dbReference>
<dbReference type="RefSeq" id="WP_270686539.1">
    <property type="nucleotide sequence ID" value="NZ_JAQFWQ010000041.1"/>
</dbReference>
<keyword evidence="5 9" id="KW-1133">Transmembrane helix</keyword>
<feature type="transmembrane region" description="Helical" evidence="9">
    <location>
        <begin position="213"/>
        <end position="232"/>
    </location>
</feature>
<keyword evidence="12" id="KW-1185">Reference proteome</keyword>
<evidence type="ECO:0000256" key="4">
    <source>
        <dbReference type="ARBA" id="ARBA00022741"/>
    </source>
</evidence>
<keyword evidence="2" id="KW-1003">Cell membrane</keyword>
<keyword evidence="4" id="KW-0547">Nucleotide-binding</keyword>
<feature type="transmembrane region" description="Helical" evidence="9">
    <location>
        <begin position="131"/>
        <end position="151"/>
    </location>
</feature>
<organism evidence="11 12">
    <name type="scientific">Nocardiopsis endophytica</name>
    <dbReference type="NCBI Taxonomy" id="3018445"/>
    <lineage>
        <taxon>Bacteria</taxon>
        <taxon>Bacillati</taxon>
        <taxon>Actinomycetota</taxon>
        <taxon>Actinomycetes</taxon>
        <taxon>Streptosporangiales</taxon>
        <taxon>Nocardiopsidaceae</taxon>
        <taxon>Nocardiopsis</taxon>
    </lineage>
</organism>
<comment type="subcellular location">
    <subcellularLocation>
        <location evidence="1">Cell membrane</location>
    </subcellularLocation>
</comment>
<feature type="region of interest" description="Disordered" evidence="8">
    <location>
        <begin position="1"/>
        <end position="49"/>
    </location>
</feature>
<keyword evidence="6" id="KW-0051">Antiviral defense</keyword>
<evidence type="ECO:0000256" key="7">
    <source>
        <dbReference type="ARBA" id="ARBA00023136"/>
    </source>
</evidence>
<gene>
    <name evidence="11" type="ORF">O4J56_15700</name>
</gene>
<evidence type="ECO:0000313" key="11">
    <source>
        <dbReference type="EMBL" id="MDA2812088.1"/>
    </source>
</evidence>
<evidence type="ECO:0000256" key="6">
    <source>
        <dbReference type="ARBA" id="ARBA00023118"/>
    </source>
</evidence>
<evidence type="ECO:0000313" key="12">
    <source>
        <dbReference type="Proteomes" id="UP001527866"/>
    </source>
</evidence>
<feature type="compositionally biased region" description="Gly residues" evidence="8">
    <location>
        <begin position="34"/>
        <end position="48"/>
    </location>
</feature>
<accession>A0ABT4U557</accession>
<evidence type="ECO:0000259" key="10">
    <source>
        <dbReference type="Pfam" id="PF18967"/>
    </source>
</evidence>
<sequence>MSARRTAPAVSPPSPAVVPDAPVHRTGSSPTPPGRGGGARPGQGGGARPRGALTALVAAASAALRAAASRRAARRSRARALVADAYAEIRHADQKAAILLAASGVVLGAFLGAVLSGDWSPGALRTPWDRLFWGGCLAFGAATAAFASAVYPRLPTAQRRPVTTAVSFLDIERIGTDTELRSALDGDLSALLGHLRTVSRIVVRKYRLLRTGIALLVLSFTLIAGAAVGTAAA</sequence>